<keyword evidence="8 10" id="KW-0694">RNA-binding</keyword>
<evidence type="ECO:0000256" key="5">
    <source>
        <dbReference type="ARBA" id="ARBA00022741"/>
    </source>
</evidence>
<dbReference type="PROSITE" id="PS51721">
    <property type="entry name" value="G_CP"/>
    <property type="match status" value="1"/>
</dbReference>
<dbReference type="PANTHER" id="PTHR32120:SF10">
    <property type="entry name" value="SMALL RIBOSOMAL SUBUNIT BIOGENESIS GTPASE RSGA"/>
    <property type="match status" value="1"/>
</dbReference>
<feature type="binding site" evidence="10">
    <location>
        <position position="289"/>
    </location>
    <ligand>
        <name>Zn(2+)</name>
        <dbReference type="ChEBI" id="CHEBI:29105"/>
    </ligand>
</feature>
<gene>
    <name evidence="10 13" type="primary">rsgA</name>
    <name evidence="13" type="ORF">HB847_00775</name>
</gene>
<keyword evidence="3 10" id="KW-0479">Metal-binding</keyword>
<feature type="binding site" evidence="10">
    <location>
        <begin position="143"/>
        <end position="146"/>
    </location>
    <ligand>
        <name>GTP</name>
        <dbReference type="ChEBI" id="CHEBI:37565"/>
    </ligand>
</feature>
<keyword evidence="1 10" id="KW-0963">Cytoplasm</keyword>
<feature type="binding site" evidence="10">
    <location>
        <position position="283"/>
    </location>
    <ligand>
        <name>Zn(2+)</name>
        <dbReference type="ChEBI" id="CHEBI:29105"/>
    </ligand>
</feature>
<protein>
    <recommendedName>
        <fullName evidence="10">Small ribosomal subunit biogenesis GTPase RsgA</fullName>
        <ecNumber evidence="10">3.6.1.-</ecNumber>
    </recommendedName>
</protein>
<dbReference type="GO" id="GO:0019843">
    <property type="term" value="F:rRNA binding"/>
    <property type="evidence" value="ECO:0007669"/>
    <property type="project" value="UniProtKB-KW"/>
</dbReference>
<keyword evidence="4 10" id="KW-0699">rRNA-binding</keyword>
<name>A0A841Y181_9LIST</name>
<evidence type="ECO:0000256" key="6">
    <source>
        <dbReference type="ARBA" id="ARBA00022801"/>
    </source>
</evidence>
<dbReference type="GO" id="GO:0003924">
    <property type="term" value="F:GTPase activity"/>
    <property type="evidence" value="ECO:0007669"/>
    <property type="project" value="UniProtKB-UniRule"/>
</dbReference>
<feature type="domain" description="EngC GTPase" evidence="11">
    <location>
        <begin position="104"/>
        <end position="251"/>
    </location>
</feature>
<keyword evidence="9 10" id="KW-0342">GTP-binding</keyword>
<dbReference type="Pfam" id="PF03193">
    <property type="entry name" value="RsgA_GTPase"/>
    <property type="match status" value="1"/>
</dbReference>
<feature type="domain" description="CP-type G" evidence="12">
    <location>
        <begin position="98"/>
        <end position="253"/>
    </location>
</feature>
<dbReference type="PROSITE" id="PS50936">
    <property type="entry name" value="ENGC_GTPASE"/>
    <property type="match status" value="1"/>
</dbReference>
<feature type="binding site" evidence="10">
    <location>
        <position position="281"/>
    </location>
    <ligand>
        <name>Zn(2+)</name>
        <dbReference type="ChEBI" id="CHEBI:29105"/>
    </ligand>
</feature>
<dbReference type="InterPro" id="IPR004881">
    <property type="entry name" value="Ribosome_biogen_GTPase_RsgA"/>
</dbReference>
<dbReference type="GO" id="GO:0005525">
    <property type="term" value="F:GTP binding"/>
    <property type="evidence" value="ECO:0007669"/>
    <property type="project" value="UniProtKB-UniRule"/>
</dbReference>
<organism evidence="13 14">
    <name type="scientific">Listeria booriae</name>
    <dbReference type="NCBI Taxonomy" id="1552123"/>
    <lineage>
        <taxon>Bacteria</taxon>
        <taxon>Bacillati</taxon>
        <taxon>Bacillota</taxon>
        <taxon>Bacilli</taxon>
        <taxon>Bacillales</taxon>
        <taxon>Listeriaceae</taxon>
        <taxon>Listeria</taxon>
    </lineage>
</organism>
<comment type="subcellular location">
    <subcellularLocation>
        <location evidence="10">Cytoplasm</location>
    </subcellularLocation>
</comment>
<keyword evidence="5 10" id="KW-0547">Nucleotide-binding</keyword>
<dbReference type="SUPFAM" id="SSF52540">
    <property type="entry name" value="P-loop containing nucleoside triphosphate hydrolases"/>
    <property type="match status" value="1"/>
</dbReference>
<evidence type="ECO:0000313" key="14">
    <source>
        <dbReference type="Proteomes" id="UP000591929"/>
    </source>
</evidence>
<keyword evidence="6 10" id="KW-0378">Hydrolase</keyword>
<evidence type="ECO:0000256" key="2">
    <source>
        <dbReference type="ARBA" id="ARBA00022517"/>
    </source>
</evidence>
<dbReference type="EC" id="3.6.1.-" evidence="10"/>
<dbReference type="CDD" id="cd01854">
    <property type="entry name" value="YjeQ_EngC"/>
    <property type="match status" value="1"/>
</dbReference>
<dbReference type="RefSeq" id="WP_185375714.1">
    <property type="nucleotide sequence ID" value="NZ_JAARPL010000001.1"/>
</dbReference>
<proteinExistence type="inferred from homology"/>
<dbReference type="Proteomes" id="UP000591929">
    <property type="component" value="Unassembled WGS sequence"/>
</dbReference>
<comment type="subunit">
    <text evidence="10">Monomer. Associates with 30S ribosomal subunit, binds 16S rRNA.</text>
</comment>
<dbReference type="HAMAP" id="MF_01820">
    <property type="entry name" value="GTPase_RsgA"/>
    <property type="match status" value="1"/>
</dbReference>
<evidence type="ECO:0000256" key="7">
    <source>
        <dbReference type="ARBA" id="ARBA00022833"/>
    </source>
</evidence>
<keyword evidence="2 10" id="KW-0690">Ribosome biogenesis</keyword>
<dbReference type="NCBIfam" id="TIGR00157">
    <property type="entry name" value="ribosome small subunit-dependent GTPase A"/>
    <property type="match status" value="1"/>
</dbReference>
<comment type="cofactor">
    <cofactor evidence="10">
        <name>Zn(2+)</name>
        <dbReference type="ChEBI" id="CHEBI:29105"/>
    </cofactor>
    <text evidence="10">Binds 1 zinc ion per subunit.</text>
</comment>
<dbReference type="GO" id="GO:0042274">
    <property type="term" value="P:ribosomal small subunit biogenesis"/>
    <property type="evidence" value="ECO:0007669"/>
    <property type="project" value="UniProtKB-UniRule"/>
</dbReference>
<evidence type="ECO:0000256" key="8">
    <source>
        <dbReference type="ARBA" id="ARBA00022884"/>
    </source>
</evidence>
<keyword evidence="7 10" id="KW-0862">Zinc</keyword>
<dbReference type="InterPro" id="IPR030378">
    <property type="entry name" value="G_CP_dom"/>
</dbReference>
<dbReference type="InterPro" id="IPR010914">
    <property type="entry name" value="RsgA_GTPase_dom"/>
</dbReference>
<comment type="similarity">
    <text evidence="10">Belongs to the TRAFAC class YlqF/YawG GTPase family. RsgA subfamily.</text>
</comment>
<evidence type="ECO:0000256" key="9">
    <source>
        <dbReference type="ARBA" id="ARBA00023134"/>
    </source>
</evidence>
<feature type="binding site" evidence="10">
    <location>
        <position position="276"/>
    </location>
    <ligand>
        <name>Zn(2+)</name>
        <dbReference type="ChEBI" id="CHEBI:29105"/>
    </ligand>
</feature>
<evidence type="ECO:0000256" key="4">
    <source>
        <dbReference type="ARBA" id="ARBA00022730"/>
    </source>
</evidence>
<dbReference type="GO" id="GO:0005737">
    <property type="term" value="C:cytoplasm"/>
    <property type="evidence" value="ECO:0007669"/>
    <property type="project" value="UniProtKB-SubCell"/>
</dbReference>
<evidence type="ECO:0000313" key="13">
    <source>
        <dbReference type="EMBL" id="MBC1370880.1"/>
    </source>
</evidence>
<evidence type="ECO:0000259" key="11">
    <source>
        <dbReference type="PROSITE" id="PS50936"/>
    </source>
</evidence>
<dbReference type="Gene3D" id="1.10.40.50">
    <property type="entry name" value="Probable gtpase engc, domain 3"/>
    <property type="match status" value="1"/>
</dbReference>
<dbReference type="PANTHER" id="PTHR32120">
    <property type="entry name" value="SMALL RIBOSOMAL SUBUNIT BIOGENESIS GTPASE RSGA"/>
    <property type="match status" value="1"/>
</dbReference>
<evidence type="ECO:0000256" key="10">
    <source>
        <dbReference type="HAMAP-Rule" id="MF_01820"/>
    </source>
</evidence>
<evidence type="ECO:0000256" key="3">
    <source>
        <dbReference type="ARBA" id="ARBA00022723"/>
    </source>
</evidence>
<comment type="function">
    <text evidence="10">One of several proteins that assist in the late maturation steps of the functional core of the 30S ribosomal subunit. Helps release RbfA from mature subunits. May play a role in the assembly of ribosomal proteins into the subunit. Circularly permuted GTPase that catalyzes slow GTP hydrolysis, GTPase activity is stimulated by the 30S ribosomal subunit.</text>
</comment>
<evidence type="ECO:0000259" key="12">
    <source>
        <dbReference type="PROSITE" id="PS51721"/>
    </source>
</evidence>
<dbReference type="EMBL" id="JAARPL010000001">
    <property type="protein sequence ID" value="MBC1370880.1"/>
    <property type="molecule type" value="Genomic_DNA"/>
</dbReference>
<dbReference type="Gene3D" id="3.40.50.300">
    <property type="entry name" value="P-loop containing nucleotide triphosphate hydrolases"/>
    <property type="match status" value="1"/>
</dbReference>
<accession>A0A841Y181</accession>
<reference evidence="13 14" key="1">
    <citation type="submission" date="2020-03" db="EMBL/GenBank/DDBJ databases">
        <title>Soil Listeria distribution.</title>
        <authorList>
            <person name="Liao J."/>
            <person name="Wiedmann M."/>
        </authorList>
    </citation>
    <scope>NUCLEOTIDE SEQUENCE [LARGE SCALE GENOMIC DNA]</scope>
    <source>
        <strain evidence="13 14">FSL L7-1681</strain>
    </source>
</reference>
<comment type="caution">
    <text evidence="13">The sequence shown here is derived from an EMBL/GenBank/DDBJ whole genome shotgun (WGS) entry which is preliminary data.</text>
</comment>
<feature type="binding site" evidence="10">
    <location>
        <begin position="195"/>
        <end position="203"/>
    </location>
    <ligand>
        <name>GTP</name>
        <dbReference type="ChEBI" id="CHEBI:37565"/>
    </ligand>
</feature>
<dbReference type="InterPro" id="IPR027417">
    <property type="entry name" value="P-loop_NTPase"/>
</dbReference>
<dbReference type="AlphaFoldDB" id="A0A841Y181"/>
<evidence type="ECO:0000256" key="1">
    <source>
        <dbReference type="ARBA" id="ARBA00022490"/>
    </source>
</evidence>
<dbReference type="GO" id="GO:0046872">
    <property type="term" value="F:metal ion binding"/>
    <property type="evidence" value="ECO:0007669"/>
    <property type="project" value="UniProtKB-KW"/>
</dbReference>
<sequence>MNSINNYGFTDFFEVQTLQEGLIPARVTAVFKDFFKVISKDGEHLAKLKYVAFMGAMNTELPAVGDFVALESYPQDTSLIHGVLDRKTVFKRSDPAGGEQLVAANFDYVFIVSSLNHDFSMNRLERYLTIAWDSGAKPVIILTKADLSDDVAQIVAEIELVAYGVPVFPVDNLSKRGFEAIEAFLKPGETVVLLGSSGVGKSSFINALSGESLMKTNGIREDDSKGKHTTTHRELHLLHTGLLVIDTPGMRELGIGQASDGLGETFQDIEDLATRCKFRNCQHGTEPECAVQAALADGTLPEAHYTNWVKLKRELAYFERKNDPVLQRAEKQKWKAVHKALETQYKSNLKARKK</sequence>